<accession>A0A838AA37</accession>
<dbReference type="RefSeq" id="WP_180892717.1">
    <property type="nucleotide sequence ID" value="NZ_JACCKD010000003.1"/>
</dbReference>
<evidence type="ECO:0000313" key="1">
    <source>
        <dbReference type="EMBL" id="MBA0125892.1"/>
    </source>
</evidence>
<keyword evidence="2" id="KW-1185">Reference proteome</keyword>
<organism evidence="1 2">
    <name type="scientific">Haloechinothrix aidingensis</name>
    <dbReference type="NCBI Taxonomy" id="2752311"/>
    <lineage>
        <taxon>Bacteria</taxon>
        <taxon>Bacillati</taxon>
        <taxon>Actinomycetota</taxon>
        <taxon>Actinomycetes</taxon>
        <taxon>Pseudonocardiales</taxon>
        <taxon>Pseudonocardiaceae</taxon>
        <taxon>Haloechinothrix</taxon>
    </lineage>
</organism>
<sequence>MQAIGSDIVMLDGVPRNLAGSRRELEELGLRLVDVTQANRHLIAEMLSANGYGARHRFWVESWDGVRNDPGNGTTFVVAVNQHDPHQLDCVLASPSYPYRHLAQRGG</sequence>
<proteinExistence type="predicted"/>
<evidence type="ECO:0000313" key="2">
    <source>
        <dbReference type="Proteomes" id="UP000582974"/>
    </source>
</evidence>
<protein>
    <submittedName>
        <fullName evidence="1">Uncharacterized protein</fullName>
    </submittedName>
</protein>
<comment type="caution">
    <text evidence="1">The sequence shown here is derived from an EMBL/GenBank/DDBJ whole genome shotgun (WGS) entry which is preliminary data.</text>
</comment>
<dbReference type="AlphaFoldDB" id="A0A838AA37"/>
<gene>
    <name evidence="1" type="ORF">H0B56_10100</name>
</gene>
<dbReference type="EMBL" id="JACCKD010000003">
    <property type="protein sequence ID" value="MBA0125892.1"/>
    <property type="molecule type" value="Genomic_DNA"/>
</dbReference>
<reference evidence="1 2" key="1">
    <citation type="submission" date="2020-07" db="EMBL/GenBank/DDBJ databases">
        <title>Genome of Haloechinothrix sp.</title>
        <authorList>
            <person name="Tang S.-K."/>
            <person name="Yang L."/>
            <person name="Zhu W.-Y."/>
        </authorList>
    </citation>
    <scope>NUCLEOTIDE SEQUENCE [LARGE SCALE GENOMIC DNA]</scope>
    <source>
        <strain evidence="1 2">YIM 98757</strain>
    </source>
</reference>
<dbReference type="Proteomes" id="UP000582974">
    <property type="component" value="Unassembled WGS sequence"/>
</dbReference>
<name>A0A838AA37_9PSEU</name>